<dbReference type="InterPro" id="IPR019546">
    <property type="entry name" value="TAT_signal_bac_arc"/>
</dbReference>
<evidence type="ECO:0000313" key="5">
    <source>
        <dbReference type="Proteomes" id="UP000244081"/>
    </source>
</evidence>
<organism evidence="4 5">
    <name type="scientific">Breoghania corrubedonensis</name>
    <dbReference type="NCBI Taxonomy" id="665038"/>
    <lineage>
        <taxon>Bacteria</taxon>
        <taxon>Pseudomonadati</taxon>
        <taxon>Pseudomonadota</taxon>
        <taxon>Alphaproteobacteria</taxon>
        <taxon>Hyphomicrobiales</taxon>
        <taxon>Stappiaceae</taxon>
        <taxon>Breoghania</taxon>
    </lineage>
</organism>
<keyword evidence="5" id="KW-1185">Reference proteome</keyword>
<dbReference type="InterPro" id="IPR006311">
    <property type="entry name" value="TAT_signal"/>
</dbReference>
<dbReference type="NCBIfam" id="NF037995">
    <property type="entry name" value="TRAP_S1"/>
    <property type="match status" value="1"/>
</dbReference>
<reference evidence="4 5" key="1">
    <citation type="submission" date="2018-04" db="EMBL/GenBank/DDBJ databases">
        <title>Genomic Encyclopedia of Archaeal and Bacterial Type Strains, Phase II (KMG-II): from individual species to whole genera.</title>
        <authorList>
            <person name="Goeker M."/>
        </authorList>
    </citation>
    <scope>NUCLEOTIDE SEQUENCE [LARGE SCALE GENOMIC DNA]</scope>
    <source>
        <strain evidence="4 5">DSM 23382</strain>
    </source>
</reference>
<dbReference type="GO" id="GO:0055085">
    <property type="term" value="P:transmembrane transport"/>
    <property type="evidence" value="ECO:0007669"/>
    <property type="project" value="InterPro"/>
</dbReference>
<keyword evidence="3" id="KW-0479">Metal-binding</keyword>
<dbReference type="Proteomes" id="UP000244081">
    <property type="component" value="Unassembled WGS sequence"/>
</dbReference>
<accession>A0A2T5V6Q9</accession>
<feature type="binding site" evidence="2">
    <location>
        <position position="193"/>
    </location>
    <ligand>
        <name>substrate</name>
    </ligand>
</feature>
<dbReference type="Pfam" id="PF03480">
    <property type="entry name" value="DctP"/>
    <property type="match status" value="1"/>
</dbReference>
<dbReference type="InterPro" id="IPR018389">
    <property type="entry name" value="DctP_fam"/>
</dbReference>
<evidence type="ECO:0000313" key="4">
    <source>
        <dbReference type="EMBL" id="PTW59437.1"/>
    </source>
</evidence>
<dbReference type="PANTHER" id="PTHR33376">
    <property type="match status" value="1"/>
</dbReference>
<dbReference type="NCBIfam" id="TIGR01409">
    <property type="entry name" value="TAT_signal_seq"/>
    <property type="match status" value="1"/>
</dbReference>
<dbReference type="PANTHER" id="PTHR33376:SF5">
    <property type="entry name" value="EXTRACYTOPLASMIC SOLUTE RECEPTOR PROTEIN"/>
    <property type="match status" value="1"/>
</dbReference>
<evidence type="ECO:0000256" key="1">
    <source>
        <dbReference type="ARBA" id="ARBA00022729"/>
    </source>
</evidence>
<dbReference type="Gene3D" id="3.40.190.170">
    <property type="entry name" value="Bacterial extracellular solute-binding protein, family 7"/>
    <property type="match status" value="1"/>
</dbReference>
<evidence type="ECO:0000256" key="3">
    <source>
        <dbReference type="PIRSR" id="PIRSR039026-2"/>
    </source>
</evidence>
<dbReference type="Gene3D" id="3.40.190.10">
    <property type="entry name" value="Periplasmic binding protein-like II"/>
    <property type="match status" value="1"/>
</dbReference>
<sequence length="381" mass="41697">MRGSPDAHIQFGRFFMNRRSFLKNAGLGAGAAAATTLAAPAVHAQNVTDMVIVSTWPRDFPGLGTSAQRLAARIGELSEGRLNVEYFAAGERVGAFDSFDEVASGNAQAYIGAEYYWKGKHPAFAYFASVPFGLTYPEMDAWMKFGGGQELWDELSDGFGVQAFSAGNTGVQMGGWFNKEIETADDLKGLKMRIPGLGGDVMAKLGASPVSLPGGQIYENLVSGALDATEWVGPWNDYFLKLYEAAKYYYYPGMHEPGLQLALGTNKSWYSGLSKADQQIIKAACMEENAMQAAETNQNNGIYLDKLINEHGVKLRKFSNEIYDAFGEASEEVFAQTVEHSDLAKRTHESFAKARSDLGRWMLLADTGYTEQRNRVLGITV</sequence>
<dbReference type="GO" id="GO:0046872">
    <property type="term" value="F:metal ion binding"/>
    <property type="evidence" value="ECO:0007669"/>
    <property type="project" value="UniProtKB-KW"/>
</dbReference>
<proteinExistence type="predicted"/>
<dbReference type="InterPro" id="IPR038404">
    <property type="entry name" value="TRAP_DctP_sf"/>
</dbReference>
<keyword evidence="1" id="KW-0732">Signal</keyword>
<dbReference type="InterPro" id="IPR026289">
    <property type="entry name" value="SBP_TakP-like"/>
</dbReference>
<feature type="binding site" evidence="2">
    <location>
        <position position="172"/>
    </location>
    <ligand>
        <name>substrate</name>
    </ligand>
</feature>
<gene>
    <name evidence="4" type="ORF">C8N35_107151</name>
</gene>
<comment type="caution">
    <text evidence="4">The sequence shown here is derived from an EMBL/GenBank/DDBJ whole genome shotgun (WGS) entry which is preliminary data.</text>
</comment>
<feature type="binding site" evidence="3">
    <location>
        <position position="230"/>
    </location>
    <ligand>
        <name>substrate</name>
    </ligand>
</feature>
<dbReference type="GO" id="GO:0031317">
    <property type="term" value="C:tripartite ATP-independent periplasmic transporter complex"/>
    <property type="evidence" value="ECO:0007669"/>
    <property type="project" value="InterPro"/>
</dbReference>
<dbReference type="AlphaFoldDB" id="A0A2T5V6Q9"/>
<dbReference type="EMBL" id="QAYG01000007">
    <property type="protein sequence ID" value="PTW59437.1"/>
    <property type="molecule type" value="Genomic_DNA"/>
</dbReference>
<evidence type="ECO:0000256" key="2">
    <source>
        <dbReference type="PIRSR" id="PIRSR039026-1"/>
    </source>
</evidence>
<dbReference type="PIRSF" id="PIRSF039026">
    <property type="entry name" value="SiaP"/>
    <property type="match status" value="1"/>
</dbReference>
<name>A0A2T5V6Q9_9HYPH</name>
<feature type="binding site" evidence="3">
    <location>
        <position position="231"/>
    </location>
    <ligand>
        <name>Na(+)</name>
        <dbReference type="ChEBI" id="CHEBI:29101"/>
    </ligand>
</feature>
<dbReference type="PROSITE" id="PS51318">
    <property type="entry name" value="TAT"/>
    <property type="match status" value="1"/>
</dbReference>
<feature type="binding site" evidence="3">
    <location>
        <position position="256"/>
    </location>
    <ligand>
        <name>substrate</name>
    </ligand>
</feature>
<protein>
    <submittedName>
        <fullName evidence="4">Secreted protein</fullName>
    </submittedName>
</protein>
<dbReference type="CDD" id="cd13604">
    <property type="entry name" value="PBP2_TRAP_ketoacid_lactate_like"/>
    <property type="match status" value="1"/>
</dbReference>